<dbReference type="PANTHER" id="PTHR28156">
    <property type="entry name" value="FAS1 DOMAIN-CONTAINING PROTEIN YDR262W"/>
    <property type="match status" value="1"/>
</dbReference>
<protein>
    <recommendedName>
        <fullName evidence="3">FAS1 domain-containing protein</fullName>
    </recommendedName>
</protein>
<sequence length="221" mass="24226">MQRFLSFAIILSLVPFSFSATANSPQIYLNPPEFEIVDTPSYLQVNNMPSLADLLTIESSASIFYSYARELALSQLFADSKSSVREGEQKRTVENAGLTLLVPTNKAVMALARKPHQGPPPKNANEGITISDEEFHKLSKENVQRWVEAHIIATSPLTFPAPAVTYDTVLQGKSVSFTSTQGNGEGEDWKTVTIEDGIKILSTKQASNGMLYLIDATIDID</sequence>
<evidence type="ECO:0000256" key="1">
    <source>
        <dbReference type="ARBA" id="ARBA00022729"/>
    </source>
</evidence>
<name>A0A9W9AD18_9AGAR</name>
<dbReference type="PROSITE" id="PS50213">
    <property type="entry name" value="FAS1"/>
    <property type="match status" value="1"/>
</dbReference>
<feature type="chain" id="PRO_5040965291" description="FAS1 domain-containing protein" evidence="2">
    <location>
        <begin position="20"/>
        <end position="221"/>
    </location>
</feature>
<dbReference type="Proteomes" id="UP001150238">
    <property type="component" value="Unassembled WGS sequence"/>
</dbReference>
<dbReference type="AlphaFoldDB" id="A0A9W9AD18"/>
<dbReference type="InterPro" id="IPR000782">
    <property type="entry name" value="FAS1_domain"/>
</dbReference>
<reference evidence="4" key="2">
    <citation type="journal article" date="2023" name="Proc. Natl. Acad. Sci. U.S.A.">
        <title>A global phylogenomic analysis of the shiitake genus Lentinula.</title>
        <authorList>
            <person name="Sierra-Patev S."/>
            <person name="Min B."/>
            <person name="Naranjo-Ortiz M."/>
            <person name="Looney B."/>
            <person name="Konkel Z."/>
            <person name="Slot J.C."/>
            <person name="Sakamoto Y."/>
            <person name="Steenwyk J.L."/>
            <person name="Rokas A."/>
            <person name="Carro J."/>
            <person name="Camarero S."/>
            <person name="Ferreira P."/>
            <person name="Molpeceres G."/>
            <person name="Ruiz-Duenas F.J."/>
            <person name="Serrano A."/>
            <person name="Henrissat B."/>
            <person name="Drula E."/>
            <person name="Hughes K.W."/>
            <person name="Mata J.L."/>
            <person name="Ishikawa N.K."/>
            <person name="Vargas-Isla R."/>
            <person name="Ushijima S."/>
            <person name="Smith C.A."/>
            <person name="Donoghue J."/>
            <person name="Ahrendt S."/>
            <person name="Andreopoulos W."/>
            <person name="He G."/>
            <person name="LaButti K."/>
            <person name="Lipzen A."/>
            <person name="Ng V."/>
            <person name="Riley R."/>
            <person name="Sandor L."/>
            <person name="Barry K."/>
            <person name="Martinez A.T."/>
            <person name="Xiao Y."/>
            <person name="Gibbons J.G."/>
            <person name="Terashima K."/>
            <person name="Grigoriev I.V."/>
            <person name="Hibbett D."/>
        </authorList>
    </citation>
    <scope>NUCLEOTIDE SEQUENCE</scope>
    <source>
        <strain evidence="4">Sp2 HRB7682 ss15</strain>
    </source>
</reference>
<dbReference type="Pfam" id="PF02469">
    <property type="entry name" value="Fasciclin"/>
    <property type="match status" value="1"/>
</dbReference>
<dbReference type="InterPro" id="IPR040200">
    <property type="entry name" value="Mug57-like"/>
</dbReference>
<proteinExistence type="predicted"/>
<dbReference type="PANTHER" id="PTHR28156:SF1">
    <property type="entry name" value="FAS1 DOMAIN-CONTAINING PROTEIN YDR262W"/>
    <property type="match status" value="1"/>
</dbReference>
<gene>
    <name evidence="4" type="ORF">C8J55DRAFT_514417</name>
</gene>
<dbReference type="InterPro" id="IPR036378">
    <property type="entry name" value="FAS1_dom_sf"/>
</dbReference>
<keyword evidence="1 2" id="KW-0732">Signal</keyword>
<evidence type="ECO:0000256" key="2">
    <source>
        <dbReference type="SAM" id="SignalP"/>
    </source>
</evidence>
<accession>A0A9W9AD18</accession>
<comment type="caution">
    <text evidence="4">The sequence shown here is derived from an EMBL/GenBank/DDBJ whole genome shotgun (WGS) entry which is preliminary data.</text>
</comment>
<reference evidence="4" key="1">
    <citation type="submission" date="2022-08" db="EMBL/GenBank/DDBJ databases">
        <authorList>
            <consortium name="DOE Joint Genome Institute"/>
            <person name="Min B."/>
            <person name="Riley R."/>
            <person name="Sierra-Patev S."/>
            <person name="Naranjo-Ortiz M."/>
            <person name="Looney B."/>
            <person name="Konkel Z."/>
            <person name="Slot J.C."/>
            <person name="Sakamoto Y."/>
            <person name="Steenwyk J.L."/>
            <person name="Rokas A."/>
            <person name="Carro J."/>
            <person name="Camarero S."/>
            <person name="Ferreira P."/>
            <person name="Molpeceres G."/>
            <person name="Ruiz-Duenas F.J."/>
            <person name="Serrano A."/>
            <person name="Henrissat B."/>
            <person name="Drula E."/>
            <person name="Hughes K.W."/>
            <person name="Mata J.L."/>
            <person name="Ishikawa N.K."/>
            <person name="Vargas-Isla R."/>
            <person name="Ushijima S."/>
            <person name="Smith C.A."/>
            <person name="Ahrendt S."/>
            <person name="Andreopoulos W."/>
            <person name="He G."/>
            <person name="Labutti K."/>
            <person name="Lipzen A."/>
            <person name="Ng V."/>
            <person name="Sandor L."/>
            <person name="Barry K."/>
            <person name="Martinez A.T."/>
            <person name="Xiao Y."/>
            <person name="Gibbons J.G."/>
            <person name="Terashima K."/>
            <person name="Hibbett D.S."/>
            <person name="Grigoriev I.V."/>
        </authorList>
    </citation>
    <scope>NUCLEOTIDE SEQUENCE</scope>
    <source>
        <strain evidence="4">Sp2 HRB7682 ss15</strain>
    </source>
</reference>
<organism evidence="4 5">
    <name type="scientific">Lentinula lateritia</name>
    <dbReference type="NCBI Taxonomy" id="40482"/>
    <lineage>
        <taxon>Eukaryota</taxon>
        <taxon>Fungi</taxon>
        <taxon>Dikarya</taxon>
        <taxon>Basidiomycota</taxon>
        <taxon>Agaricomycotina</taxon>
        <taxon>Agaricomycetes</taxon>
        <taxon>Agaricomycetidae</taxon>
        <taxon>Agaricales</taxon>
        <taxon>Marasmiineae</taxon>
        <taxon>Omphalotaceae</taxon>
        <taxon>Lentinula</taxon>
    </lineage>
</organism>
<feature type="domain" description="FAS1" evidence="3">
    <location>
        <begin position="48"/>
        <end position="218"/>
    </location>
</feature>
<evidence type="ECO:0000313" key="5">
    <source>
        <dbReference type="Proteomes" id="UP001150238"/>
    </source>
</evidence>
<feature type="signal peptide" evidence="2">
    <location>
        <begin position="1"/>
        <end position="19"/>
    </location>
</feature>
<dbReference type="SUPFAM" id="SSF82153">
    <property type="entry name" value="FAS1 domain"/>
    <property type="match status" value="1"/>
</dbReference>
<evidence type="ECO:0000259" key="3">
    <source>
        <dbReference type="PROSITE" id="PS50213"/>
    </source>
</evidence>
<dbReference type="EMBL" id="JANVFS010000016">
    <property type="protein sequence ID" value="KAJ4479794.1"/>
    <property type="molecule type" value="Genomic_DNA"/>
</dbReference>
<dbReference type="Gene3D" id="2.30.180.10">
    <property type="entry name" value="FAS1 domain"/>
    <property type="match status" value="1"/>
</dbReference>
<evidence type="ECO:0000313" key="4">
    <source>
        <dbReference type="EMBL" id="KAJ4479794.1"/>
    </source>
</evidence>